<evidence type="ECO:0000313" key="1">
    <source>
        <dbReference type="EMBL" id="ROO87210.1"/>
    </source>
</evidence>
<organism evidence="1 2">
    <name type="scientific">Actinocorallia herbida</name>
    <dbReference type="NCBI Taxonomy" id="58109"/>
    <lineage>
        <taxon>Bacteria</taxon>
        <taxon>Bacillati</taxon>
        <taxon>Actinomycetota</taxon>
        <taxon>Actinomycetes</taxon>
        <taxon>Streptosporangiales</taxon>
        <taxon>Thermomonosporaceae</taxon>
        <taxon>Actinocorallia</taxon>
    </lineage>
</organism>
<reference evidence="1 2" key="1">
    <citation type="submission" date="2018-11" db="EMBL/GenBank/DDBJ databases">
        <title>Sequencing the genomes of 1000 actinobacteria strains.</title>
        <authorList>
            <person name="Klenk H.-P."/>
        </authorList>
    </citation>
    <scope>NUCLEOTIDE SEQUENCE [LARGE SCALE GENOMIC DNA]</scope>
    <source>
        <strain evidence="1 2">DSM 44254</strain>
    </source>
</reference>
<comment type="caution">
    <text evidence="1">The sequence shown here is derived from an EMBL/GenBank/DDBJ whole genome shotgun (WGS) entry which is preliminary data.</text>
</comment>
<dbReference type="RefSeq" id="WP_123666519.1">
    <property type="nucleotide sequence ID" value="NZ_RJKE01000001.1"/>
</dbReference>
<sequence length="59" mass="6175">MPDARPASLTLAALDALPDDHDFGGWGLPLVMSLSVTHGLESTATGKWVYAVLQEPPGT</sequence>
<proteinExistence type="predicted"/>
<gene>
    <name evidence="1" type="ORF">EDD29_4804</name>
</gene>
<keyword evidence="2" id="KW-1185">Reference proteome</keyword>
<evidence type="ECO:0008006" key="3">
    <source>
        <dbReference type="Google" id="ProtNLM"/>
    </source>
</evidence>
<name>A0A3N1D129_9ACTN</name>
<dbReference type="Proteomes" id="UP000272400">
    <property type="component" value="Unassembled WGS sequence"/>
</dbReference>
<accession>A0A3N1D129</accession>
<evidence type="ECO:0000313" key="2">
    <source>
        <dbReference type="Proteomes" id="UP000272400"/>
    </source>
</evidence>
<dbReference type="AlphaFoldDB" id="A0A3N1D129"/>
<protein>
    <recommendedName>
        <fullName evidence="3">Anti-sigma regulatory factor (Ser/Thr protein kinase)</fullName>
    </recommendedName>
</protein>
<dbReference type="EMBL" id="RJKE01000001">
    <property type="protein sequence ID" value="ROO87210.1"/>
    <property type="molecule type" value="Genomic_DNA"/>
</dbReference>